<keyword evidence="6" id="KW-0812">Transmembrane</keyword>
<dbReference type="Proteomes" id="UP000631653">
    <property type="component" value="Unassembled WGS sequence"/>
</dbReference>
<evidence type="ECO:0000256" key="10">
    <source>
        <dbReference type="SAM" id="MobiDB-lite"/>
    </source>
</evidence>
<evidence type="ECO:0000256" key="4">
    <source>
        <dbReference type="ARBA" id="ARBA00022475"/>
    </source>
</evidence>
<dbReference type="NCBIfam" id="TIGR01843">
    <property type="entry name" value="type_I_hlyD"/>
    <property type="match status" value="1"/>
</dbReference>
<keyword evidence="8" id="KW-0472">Membrane</keyword>
<feature type="compositionally biased region" description="Low complexity" evidence="10">
    <location>
        <begin position="404"/>
        <end position="424"/>
    </location>
</feature>
<sequence length="488" mass="52819">MTTQDVVPASSGDENNENKSKDFLPQTNDPFSGNDLPPALLEFHSPSAALVNMPPTPAAQYITWLVGGLTMTSVIVMSVFPLNRVVSTPGKIVSTQETLVVQPLETSIIRTLDVHEGDFVHKGQVLAHLDPTISDADINNMKALSDSYSAEVDRLTAEAQGRDYMPDPTNPASTQQAANFLRRKAEFDAKVSNYQEQIAAQTSDLEGYQANAAMYGAKAKVARDVHSMRLRLQQDQVGSRLSTLGAQSELMENERSQISARQQAISASSKIRALSADRQGYIETWKAQIYHDLSDAERHLSEAQSNYQKAKLRKSMTTLKSGEDAIVLTIAKLSIGSVISTGNELMTLVPVGNGLEVEARLSGGEAGFVQVGNKALLKFATFPFSQYGGADATVREISADAFTSQSGGRSSTSAGSSASQSDDPAAASQSYYRVRLRIDRYTLHGVPSFFHPHPGMPVTADIQVGKRTVMQFLLNSVMPLVTDGMREP</sequence>
<keyword evidence="3 9" id="KW-0813">Transport</keyword>
<evidence type="ECO:0000256" key="1">
    <source>
        <dbReference type="ARBA" id="ARBA00004377"/>
    </source>
</evidence>
<keyword evidence="13" id="KW-1185">Reference proteome</keyword>
<comment type="subcellular location">
    <subcellularLocation>
        <location evidence="1 9">Cell inner membrane</location>
        <topology evidence="1 9">Single-pass membrane protein</topology>
    </subcellularLocation>
</comment>
<name>A0ABX0K0N6_9PROT</name>
<evidence type="ECO:0000256" key="9">
    <source>
        <dbReference type="RuleBase" id="RU365093"/>
    </source>
</evidence>
<evidence type="ECO:0000256" key="7">
    <source>
        <dbReference type="ARBA" id="ARBA00022989"/>
    </source>
</evidence>
<comment type="caution">
    <text evidence="12">The sequence shown here is derived from an EMBL/GenBank/DDBJ whole genome shotgun (WGS) entry which is preliminary data.</text>
</comment>
<dbReference type="InterPro" id="IPR058982">
    <property type="entry name" value="Beta-barrel_AprE"/>
</dbReference>
<feature type="domain" description="AprE-like beta-barrel" evidence="11">
    <location>
        <begin position="355"/>
        <end position="465"/>
    </location>
</feature>
<proteinExistence type="inferred from homology"/>
<feature type="region of interest" description="Disordered" evidence="10">
    <location>
        <begin position="402"/>
        <end position="424"/>
    </location>
</feature>
<dbReference type="PRINTS" id="PR01490">
    <property type="entry name" value="RTXTOXIND"/>
</dbReference>
<dbReference type="Gene3D" id="2.40.50.100">
    <property type="match status" value="1"/>
</dbReference>
<evidence type="ECO:0000256" key="5">
    <source>
        <dbReference type="ARBA" id="ARBA00022519"/>
    </source>
</evidence>
<evidence type="ECO:0000256" key="2">
    <source>
        <dbReference type="ARBA" id="ARBA00009477"/>
    </source>
</evidence>
<keyword evidence="7" id="KW-1133">Transmembrane helix</keyword>
<reference evidence="12 13" key="1">
    <citation type="journal article" date="2020" name="Int. J. Syst. Evol. Microbiol.">
        <title>Novel acetic acid bacteria from cider fermentations: Acetobacter conturbans sp. nov. and Acetobacter fallax sp. nov.</title>
        <authorList>
            <person name="Sombolestani A.S."/>
            <person name="Cleenwerck I."/>
            <person name="Cnockaert M."/>
            <person name="Borremans W."/>
            <person name="Wieme A.D."/>
            <person name="De Vuyst L."/>
            <person name="Vandamme P."/>
        </authorList>
    </citation>
    <scope>NUCLEOTIDE SEQUENCE [LARGE SCALE GENOMIC DNA]</scope>
    <source>
        <strain evidence="12 13">LMG 1627</strain>
    </source>
</reference>
<organism evidence="12 13">
    <name type="scientific">Acetobacter conturbans</name>
    <dbReference type="NCBI Taxonomy" id="1737472"/>
    <lineage>
        <taxon>Bacteria</taxon>
        <taxon>Pseudomonadati</taxon>
        <taxon>Pseudomonadota</taxon>
        <taxon>Alphaproteobacteria</taxon>
        <taxon>Acetobacterales</taxon>
        <taxon>Acetobacteraceae</taxon>
        <taxon>Acetobacter</taxon>
    </lineage>
</organism>
<dbReference type="PANTHER" id="PTHR30386">
    <property type="entry name" value="MEMBRANE FUSION SUBUNIT OF EMRAB-TOLC MULTIDRUG EFFLUX PUMP"/>
    <property type="match status" value="1"/>
</dbReference>
<dbReference type="SUPFAM" id="SSF111369">
    <property type="entry name" value="HlyD-like secretion proteins"/>
    <property type="match status" value="1"/>
</dbReference>
<evidence type="ECO:0000256" key="3">
    <source>
        <dbReference type="ARBA" id="ARBA00022448"/>
    </source>
</evidence>
<evidence type="ECO:0000256" key="8">
    <source>
        <dbReference type="ARBA" id="ARBA00023136"/>
    </source>
</evidence>
<dbReference type="RefSeq" id="WP_173569672.1">
    <property type="nucleotide sequence ID" value="NZ_WOSY01000005.1"/>
</dbReference>
<protein>
    <recommendedName>
        <fullName evidence="9">Membrane fusion protein (MFP) family protein</fullName>
    </recommendedName>
</protein>
<gene>
    <name evidence="12" type="ORF">GOB81_07055</name>
</gene>
<dbReference type="Gene3D" id="1.10.287.470">
    <property type="entry name" value="Helix hairpin bin"/>
    <property type="match status" value="1"/>
</dbReference>
<evidence type="ECO:0000313" key="13">
    <source>
        <dbReference type="Proteomes" id="UP000631653"/>
    </source>
</evidence>
<dbReference type="InterPro" id="IPR010129">
    <property type="entry name" value="T1SS_HlyD"/>
</dbReference>
<keyword evidence="4 9" id="KW-1003">Cell membrane</keyword>
<dbReference type="EMBL" id="WOSY01000005">
    <property type="protein sequence ID" value="NHN88386.1"/>
    <property type="molecule type" value="Genomic_DNA"/>
</dbReference>
<accession>A0ABX0K0N6</accession>
<feature type="region of interest" description="Disordered" evidence="10">
    <location>
        <begin position="1"/>
        <end position="36"/>
    </location>
</feature>
<evidence type="ECO:0000313" key="12">
    <source>
        <dbReference type="EMBL" id="NHN88386.1"/>
    </source>
</evidence>
<dbReference type="PANTHER" id="PTHR30386:SF26">
    <property type="entry name" value="TRANSPORT PROTEIN COMB"/>
    <property type="match status" value="1"/>
</dbReference>
<dbReference type="Pfam" id="PF26002">
    <property type="entry name" value="Beta-barrel_AprE"/>
    <property type="match status" value="1"/>
</dbReference>
<dbReference type="Gene3D" id="2.40.30.170">
    <property type="match status" value="1"/>
</dbReference>
<evidence type="ECO:0000256" key="6">
    <source>
        <dbReference type="ARBA" id="ARBA00022692"/>
    </source>
</evidence>
<keyword evidence="5 9" id="KW-0997">Cell inner membrane</keyword>
<comment type="similarity">
    <text evidence="2 9">Belongs to the membrane fusion protein (MFP) (TC 8.A.1) family.</text>
</comment>
<dbReference type="InterPro" id="IPR050739">
    <property type="entry name" value="MFP"/>
</dbReference>
<evidence type="ECO:0000259" key="11">
    <source>
        <dbReference type="Pfam" id="PF26002"/>
    </source>
</evidence>